<name>A0A8J6HCN2_TENMO</name>
<dbReference type="AlphaFoldDB" id="A0A8J6HCN2"/>
<reference evidence="2" key="1">
    <citation type="journal article" date="2020" name="J Insects Food Feed">
        <title>The yellow mealworm (Tenebrio molitor) genome: a resource for the emerging insects as food and feed industry.</title>
        <authorList>
            <person name="Eriksson T."/>
            <person name="Andere A."/>
            <person name="Kelstrup H."/>
            <person name="Emery V."/>
            <person name="Picard C."/>
        </authorList>
    </citation>
    <scope>NUCLEOTIDE SEQUENCE</scope>
    <source>
        <strain evidence="2">Stoneville</strain>
        <tissue evidence="2">Whole head</tissue>
    </source>
</reference>
<organism evidence="2 3">
    <name type="scientific">Tenebrio molitor</name>
    <name type="common">Yellow mealworm beetle</name>
    <dbReference type="NCBI Taxonomy" id="7067"/>
    <lineage>
        <taxon>Eukaryota</taxon>
        <taxon>Metazoa</taxon>
        <taxon>Ecdysozoa</taxon>
        <taxon>Arthropoda</taxon>
        <taxon>Hexapoda</taxon>
        <taxon>Insecta</taxon>
        <taxon>Pterygota</taxon>
        <taxon>Neoptera</taxon>
        <taxon>Endopterygota</taxon>
        <taxon>Coleoptera</taxon>
        <taxon>Polyphaga</taxon>
        <taxon>Cucujiformia</taxon>
        <taxon>Tenebrionidae</taxon>
        <taxon>Tenebrio</taxon>
    </lineage>
</organism>
<sequence length="218" mass="24481">MNDWRIIGRRLDCPQSAPVSRGEVMQRVRKVFSEWKWSRPEETVLERKSRAPLLDFLLFGRDLETLSAQSGMQNTLVAVSLRRHFPKKKGFRSAGQDLARTDYADHCAKVNRRRTSERLVWLGAITRATFKGSARMGAPGPLPRKTKNNKADMTPEGSFRKLGSSEKSPSGVMHGRDNAAEVERVLIVVTLCLTGGARCFRMGCQPEAIALADHPKYK</sequence>
<comment type="caution">
    <text evidence="2">The sequence shown here is derived from an EMBL/GenBank/DDBJ whole genome shotgun (WGS) entry which is preliminary data.</text>
</comment>
<keyword evidence="3" id="KW-1185">Reference proteome</keyword>
<evidence type="ECO:0000313" key="3">
    <source>
        <dbReference type="Proteomes" id="UP000719412"/>
    </source>
</evidence>
<dbReference type="Proteomes" id="UP000719412">
    <property type="component" value="Unassembled WGS sequence"/>
</dbReference>
<evidence type="ECO:0000313" key="2">
    <source>
        <dbReference type="EMBL" id="KAH0811981.1"/>
    </source>
</evidence>
<dbReference type="EMBL" id="JABDTM020026396">
    <property type="protein sequence ID" value="KAH0811981.1"/>
    <property type="molecule type" value="Genomic_DNA"/>
</dbReference>
<proteinExistence type="predicted"/>
<gene>
    <name evidence="2" type="ORF">GEV33_010806</name>
</gene>
<evidence type="ECO:0000256" key="1">
    <source>
        <dbReference type="SAM" id="MobiDB-lite"/>
    </source>
</evidence>
<accession>A0A8J6HCN2</accession>
<protein>
    <submittedName>
        <fullName evidence="2">Uncharacterized protein</fullName>
    </submittedName>
</protein>
<feature type="region of interest" description="Disordered" evidence="1">
    <location>
        <begin position="133"/>
        <end position="176"/>
    </location>
</feature>
<reference evidence="2" key="2">
    <citation type="submission" date="2021-08" db="EMBL/GenBank/DDBJ databases">
        <authorList>
            <person name="Eriksson T."/>
        </authorList>
    </citation>
    <scope>NUCLEOTIDE SEQUENCE</scope>
    <source>
        <strain evidence="2">Stoneville</strain>
        <tissue evidence="2">Whole head</tissue>
    </source>
</reference>